<dbReference type="GO" id="GO:0005524">
    <property type="term" value="F:ATP binding"/>
    <property type="evidence" value="ECO:0007669"/>
    <property type="project" value="UniProtKB-KW"/>
</dbReference>
<feature type="binding site" evidence="19">
    <location>
        <position position="1869"/>
    </location>
    <ligand>
        <name>ATP</name>
        <dbReference type="ChEBI" id="CHEBI:30616"/>
    </ligand>
</feature>
<keyword evidence="22" id="KW-0727">SH2 domain</keyword>
<evidence type="ECO:0000256" key="7">
    <source>
        <dbReference type="ARBA" id="ARBA00022723"/>
    </source>
</evidence>
<dbReference type="EC" id="7.6.2.1" evidence="4"/>
<dbReference type="SMART" id="SM00324">
    <property type="entry name" value="RhoGAP"/>
    <property type="match status" value="1"/>
</dbReference>
<evidence type="ECO:0000256" key="15">
    <source>
        <dbReference type="ARBA" id="ARBA00023136"/>
    </source>
</evidence>
<dbReference type="InterPro" id="IPR032630">
    <property type="entry name" value="P_typ_ATPase_c"/>
</dbReference>
<evidence type="ECO:0000256" key="5">
    <source>
        <dbReference type="ARBA" id="ARBA00022475"/>
    </source>
</evidence>
<feature type="active site" description="4-aspartylphosphate intermediate" evidence="18">
    <location>
        <position position="1666"/>
    </location>
</feature>
<keyword evidence="13" id="KW-1278">Translocase</keyword>
<evidence type="ECO:0000259" key="26">
    <source>
        <dbReference type="PROSITE" id="PS50001"/>
    </source>
</evidence>
<comment type="catalytic activity">
    <reaction evidence="16">
        <text>ATP + H2O + phospholipidSide 1 = ADP + phosphate + phospholipidSide 2.</text>
        <dbReference type="EC" id="7.6.2.1"/>
    </reaction>
</comment>
<feature type="binding site" evidence="20">
    <location>
        <position position="2008"/>
    </location>
    <ligand>
        <name>Mg(2+)</name>
        <dbReference type="ChEBI" id="CHEBI:18420"/>
    </ligand>
</feature>
<evidence type="ECO:0000256" key="13">
    <source>
        <dbReference type="ARBA" id="ARBA00022967"/>
    </source>
</evidence>
<dbReference type="OrthoDB" id="377733at2759"/>
<evidence type="ECO:0000256" key="25">
    <source>
        <dbReference type="SAM" id="Phobius"/>
    </source>
</evidence>
<feature type="transmembrane region" description="Helical" evidence="25">
    <location>
        <begin position="2180"/>
        <end position="2202"/>
    </location>
</feature>
<feature type="binding site" evidence="19">
    <location>
        <position position="1867"/>
    </location>
    <ligand>
        <name>ATP</name>
        <dbReference type="ChEBI" id="CHEBI:30616"/>
    </ligand>
</feature>
<dbReference type="EMBL" id="CVRI01000035">
    <property type="protein sequence ID" value="CRK92740.1"/>
    <property type="molecule type" value="Genomic_DNA"/>
</dbReference>
<keyword evidence="7 20" id="KW-0479">Metal-binding</keyword>
<dbReference type="InterPro" id="IPR018303">
    <property type="entry name" value="ATPase_P-typ_P_site"/>
</dbReference>
<dbReference type="Gene3D" id="2.70.150.10">
    <property type="entry name" value="Calcium-transporting ATPase, cytoplasmic transduction domain A"/>
    <property type="match status" value="2"/>
</dbReference>
<reference evidence="29 30" key="1">
    <citation type="submission" date="2015-04" db="EMBL/GenBank/DDBJ databases">
        <authorList>
            <person name="Syromyatnikov M.Y."/>
            <person name="Popov V.N."/>
        </authorList>
    </citation>
    <scope>NUCLEOTIDE SEQUENCE [LARGE SCALE GENOMIC DNA]</scope>
</reference>
<feature type="domain" description="SH2" evidence="26">
    <location>
        <begin position="898"/>
        <end position="990"/>
    </location>
</feature>
<dbReference type="SUPFAM" id="SSF56784">
    <property type="entry name" value="HAD-like"/>
    <property type="match status" value="1"/>
</dbReference>
<comment type="subcellular location">
    <subcellularLocation>
        <location evidence="2">Cell membrane</location>
    </subcellularLocation>
    <subcellularLocation>
        <location evidence="1">Membrane</location>
        <topology evidence="1">Multi-pass membrane protein</topology>
    </subcellularLocation>
</comment>
<dbReference type="InterPro" id="IPR000980">
    <property type="entry name" value="SH2"/>
</dbReference>
<dbReference type="Gene3D" id="3.40.50.1000">
    <property type="entry name" value="HAD superfamily/HAD-like"/>
    <property type="match status" value="2"/>
</dbReference>
<comment type="similarity">
    <text evidence="3">Belongs to the cation transport ATPase (P-type) (TC 3.A.3) family. Type IV subfamily.</text>
</comment>
<feature type="binding site" evidence="19">
    <location>
        <position position="2008"/>
    </location>
    <ligand>
        <name>ATP</name>
        <dbReference type="ChEBI" id="CHEBI:30616"/>
    </ligand>
</feature>
<feature type="binding site" evidence="19">
    <location>
        <position position="1974"/>
    </location>
    <ligand>
        <name>ATP</name>
        <dbReference type="ChEBI" id="CHEBI:30616"/>
    </ligand>
</feature>
<evidence type="ECO:0000256" key="6">
    <source>
        <dbReference type="ARBA" id="ARBA00022692"/>
    </source>
</evidence>
<feature type="binding site" evidence="19">
    <location>
        <position position="1968"/>
    </location>
    <ligand>
        <name>ATP</name>
        <dbReference type="ChEBI" id="CHEBI:30616"/>
    </ligand>
</feature>
<organism evidence="29 30">
    <name type="scientific">Clunio marinus</name>
    <dbReference type="NCBI Taxonomy" id="568069"/>
    <lineage>
        <taxon>Eukaryota</taxon>
        <taxon>Metazoa</taxon>
        <taxon>Ecdysozoa</taxon>
        <taxon>Arthropoda</taxon>
        <taxon>Hexapoda</taxon>
        <taxon>Insecta</taxon>
        <taxon>Pterygota</taxon>
        <taxon>Neoptera</taxon>
        <taxon>Endopterygota</taxon>
        <taxon>Diptera</taxon>
        <taxon>Nematocera</taxon>
        <taxon>Chironomoidea</taxon>
        <taxon>Chironomidae</taxon>
        <taxon>Clunio</taxon>
    </lineage>
</organism>
<dbReference type="InterPro" id="IPR036860">
    <property type="entry name" value="SH2_dom_sf"/>
</dbReference>
<feature type="binding site" evidence="20">
    <location>
        <position position="1666"/>
    </location>
    <ligand>
        <name>Mg(2+)</name>
        <dbReference type="ChEBI" id="CHEBI:18420"/>
    </ligand>
</feature>
<dbReference type="GO" id="GO:0007268">
    <property type="term" value="P:chemical synaptic transmission"/>
    <property type="evidence" value="ECO:0007669"/>
    <property type="project" value="InterPro"/>
</dbReference>
<dbReference type="GO" id="GO:0000287">
    <property type="term" value="F:magnesium ion binding"/>
    <property type="evidence" value="ECO:0007669"/>
    <property type="project" value="InterPro"/>
</dbReference>
<feature type="transmembrane region" description="Helical" evidence="25">
    <location>
        <begin position="1556"/>
        <end position="1577"/>
    </location>
</feature>
<dbReference type="Gene3D" id="1.10.287.1490">
    <property type="match status" value="1"/>
</dbReference>
<dbReference type="CDD" id="cd16478">
    <property type="entry name" value="RING-H2_Rapsyn"/>
    <property type="match status" value="1"/>
</dbReference>
<dbReference type="FunFam" id="3.30.505.10:FF:000100">
    <property type="entry name" value="phosphatidylinositol 3-kinase regulatory subunit gamma"/>
    <property type="match status" value="1"/>
</dbReference>
<evidence type="ECO:0000256" key="11">
    <source>
        <dbReference type="ARBA" id="ARBA00022840"/>
    </source>
</evidence>
<dbReference type="InterPro" id="IPR011990">
    <property type="entry name" value="TPR-like_helical_dom_sf"/>
</dbReference>
<dbReference type="InterPro" id="IPR023214">
    <property type="entry name" value="HAD_sf"/>
</dbReference>
<evidence type="ECO:0000256" key="8">
    <source>
        <dbReference type="ARBA" id="ARBA00022741"/>
    </source>
</evidence>
<dbReference type="PANTHER" id="PTHR24092">
    <property type="entry name" value="PROBABLE PHOSPHOLIPID-TRANSPORTING ATPASE"/>
    <property type="match status" value="1"/>
</dbReference>
<feature type="binding site" evidence="19">
    <location>
        <position position="1668"/>
    </location>
    <ligand>
        <name>ATP</name>
        <dbReference type="ChEBI" id="CHEBI:30616"/>
    </ligand>
</feature>
<feature type="transmembrane region" description="Helical" evidence="25">
    <location>
        <begin position="2097"/>
        <end position="2118"/>
    </location>
</feature>
<dbReference type="NCBIfam" id="TIGR01652">
    <property type="entry name" value="ATPase-Plipid"/>
    <property type="match status" value="2"/>
</dbReference>
<feature type="binding site" evidence="19">
    <location>
        <position position="1667"/>
    </location>
    <ligand>
        <name>ATP</name>
        <dbReference type="ChEBI" id="CHEBI:30616"/>
    </ligand>
</feature>
<name>A0A1J1HZI4_9DIPT</name>
<evidence type="ECO:0000256" key="21">
    <source>
        <dbReference type="PROSITE-ProRule" id="PRU00175"/>
    </source>
</evidence>
<dbReference type="SUPFAM" id="SSF48452">
    <property type="entry name" value="TPR-like"/>
    <property type="match status" value="3"/>
</dbReference>
<evidence type="ECO:0000256" key="22">
    <source>
        <dbReference type="PROSITE-ProRule" id="PRU00191"/>
    </source>
</evidence>
<dbReference type="GO" id="GO:0045202">
    <property type="term" value="C:synapse"/>
    <property type="evidence" value="ECO:0007669"/>
    <property type="project" value="GOC"/>
</dbReference>
<dbReference type="InterPro" id="IPR036412">
    <property type="entry name" value="HAD-like_sf"/>
</dbReference>
<dbReference type="InterPro" id="IPR006539">
    <property type="entry name" value="P-type_ATPase_IV"/>
</dbReference>
<dbReference type="Gene3D" id="3.40.1110.10">
    <property type="entry name" value="Calcium-transporting ATPase, cytoplasmic domain N"/>
    <property type="match status" value="1"/>
</dbReference>
<dbReference type="Pfam" id="PF16209">
    <property type="entry name" value="PhoLip_ATPase_N"/>
    <property type="match status" value="1"/>
</dbReference>
<evidence type="ECO:0000256" key="10">
    <source>
        <dbReference type="ARBA" id="ARBA00022833"/>
    </source>
</evidence>
<dbReference type="Pfam" id="PF00017">
    <property type="entry name" value="SH2"/>
    <property type="match status" value="1"/>
</dbReference>
<keyword evidence="6 25" id="KW-0812">Transmembrane</keyword>
<keyword evidence="14 25" id="KW-1133">Transmembrane helix</keyword>
<comment type="catalytic activity">
    <reaction evidence="17">
        <text>a 1,2-diacyl-sn-glycero-3-phospho-L-serine(out) + ATP + H2O = a 1,2-diacyl-sn-glycero-3-phospho-L-serine(in) + ADP + phosphate + H(+)</text>
        <dbReference type="Rhea" id="RHEA:38567"/>
        <dbReference type="ChEBI" id="CHEBI:15377"/>
        <dbReference type="ChEBI" id="CHEBI:15378"/>
        <dbReference type="ChEBI" id="CHEBI:30616"/>
        <dbReference type="ChEBI" id="CHEBI:43474"/>
        <dbReference type="ChEBI" id="CHEBI:57262"/>
        <dbReference type="ChEBI" id="CHEBI:456216"/>
    </reaction>
    <physiologicalReaction direction="left-to-right" evidence="17">
        <dbReference type="Rhea" id="RHEA:38568"/>
    </physiologicalReaction>
</comment>
<keyword evidence="8 19" id="KW-0547">Nucleotide-binding</keyword>
<dbReference type="SUPFAM" id="SSF48350">
    <property type="entry name" value="GTPase activation domain, GAP"/>
    <property type="match status" value="1"/>
</dbReference>
<dbReference type="Pfam" id="PF00620">
    <property type="entry name" value="RhoGAP"/>
    <property type="match status" value="1"/>
</dbReference>
<evidence type="ECO:0000256" key="9">
    <source>
        <dbReference type="ARBA" id="ARBA00022771"/>
    </source>
</evidence>
<dbReference type="GO" id="GO:0008270">
    <property type="term" value="F:zinc ion binding"/>
    <property type="evidence" value="ECO:0007669"/>
    <property type="project" value="UniProtKB-KW"/>
</dbReference>
<dbReference type="GO" id="GO:0045332">
    <property type="term" value="P:phospholipid translocation"/>
    <property type="evidence" value="ECO:0007669"/>
    <property type="project" value="TreeGrafter"/>
</dbReference>
<evidence type="ECO:0000259" key="27">
    <source>
        <dbReference type="PROSITE" id="PS50089"/>
    </source>
</evidence>
<evidence type="ECO:0000256" key="12">
    <source>
        <dbReference type="ARBA" id="ARBA00022842"/>
    </source>
</evidence>
<dbReference type="Gene3D" id="1.20.1110.10">
    <property type="entry name" value="Calcium-transporting ATPase, transmembrane domain"/>
    <property type="match status" value="1"/>
</dbReference>
<dbReference type="PROSITE" id="PS50001">
    <property type="entry name" value="SH2"/>
    <property type="match status" value="2"/>
</dbReference>
<dbReference type="PROSITE" id="PS00154">
    <property type="entry name" value="ATPASE_E1_E2"/>
    <property type="match status" value="1"/>
</dbReference>
<dbReference type="SUPFAM" id="SSF81653">
    <property type="entry name" value="Calcium ATPase, transduction domain A"/>
    <property type="match status" value="1"/>
</dbReference>
<dbReference type="InterPro" id="IPR032498">
    <property type="entry name" value="PI3K_P85_iSH2"/>
</dbReference>
<dbReference type="InterPro" id="IPR001841">
    <property type="entry name" value="Znf_RING"/>
</dbReference>
<dbReference type="SUPFAM" id="SSF55550">
    <property type="entry name" value="SH2 domain"/>
    <property type="match status" value="2"/>
</dbReference>
<evidence type="ECO:0000256" key="18">
    <source>
        <dbReference type="PIRSR" id="PIRSR606539-1"/>
    </source>
</evidence>
<feature type="binding site" evidence="19">
    <location>
        <position position="1839"/>
    </location>
    <ligand>
        <name>ATP</name>
        <dbReference type="ChEBI" id="CHEBI:30616"/>
    </ligand>
</feature>
<dbReference type="GO" id="GO:0005886">
    <property type="term" value="C:plasma membrane"/>
    <property type="evidence" value="ECO:0007669"/>
    <property type="project" value="UniProtKB-SubCell"/>
</dbReference>
<dbReference type="CDD" id="cd00159">
    <property type="entry name" value="RhoGAP"/>
    <property type="match status" value="1"/>
</dbReference>
<dbReference type="PRINTS" id="PR00119">
    <property type="entry name" value="CATATPASE"/>
</dbReference>
<accession>A0A1J1HZI4</accession>
<dbReference type="Gene3D" id="3.30.40.10">
    <property type="entry name" value="Zinc/RING finger domain, C3HC4 (zinc finger)"/>
    <property type="match status" value="1"/>
</dbReference>
<keyword evidence="30" id="KW-1185">Reference proteome</keyword>
<evidence type="ECO:0000256" key="19">
    <source>
        <dbReference type="PIRSR" id="PIRSR606539-2"/>
    </source>
</evidence>
<feature type="transmembrane region" description="Helical" evidence="25">
    <location>
        <begin position="2214"/>
        <end position="2235"/>
    </location>
</feature>
<gene>
    <name evidence="29" type="ORF">CLUMA_CG006276</name>
</gene>
<evidence type="ECO:0000256" key="16">
    <source>
        <dbReference type="ARBA" id="ARBA00034036"/>
    </source>
</evidence>
<keyword evidence="15 25" id="KW-0472">Membrane</keyword>
<sequence>MSWNNVSSELYRLDSNNLRENTGLQTRLSATHLLSPDGSRNLLANSTDNGFTSERTSIFNRIPRPRSSMFYCFFSCHRSLKEYFARKKIERGLRLYEKHHPNAAVKTWQSALQSCSKREDRFVLLSYLYQAHMDWGKFRDALHYGHNQLGISEELDNPQMRSETYLNLARAHERLGCLERSLMYARHSLYNECEAQSRNGGLVHLTVASVYLELGGFRRCLEGLQGAHKIAVNIGDPALELQVYVLLSELFHRLCDFEKSARYASKAYDLSRSLQLGDLNSRHHRAALLRMASALNKQGELGDARDYVEEATRLALISGDQATYTRSIRIMGDIYRKKLDIDRAFRQYEQAMGAAANMADRMSQMEAMDGAARCLESLRLQNKICSCRPLEFNTRLLEVCNSIGSKMLVRKVRLRLAQIYRSLGDEENYQNHIKLATQTEHSLGLNCCLCGETYGLQNDSLEALPCAHILHHRCAQEILRNRDKNNPRQCPACNQLFNSNLHLCAKLPADNDDIINDTLLLHANSIRPAYRRSNLSLASLNLRASSLTINSDCNITSSVFNNISKLICILMKIPSTSDTSAKGIFGIDLSSYFNPTENEAPMIVMMLTSEIERQAKIQTKLDLYKLYRTKISLECLIELRDILNTTNNDQLQQIDLKKYEIQYLVSILKRFLRELPDPVIPVKWYEQFINVFKQNTEKQTVTQLMHLIDTEFPEHHRVTLKWIMGHLCRICCMQFDRGIQDNPLPLVQVFCHIFLRPVWRDIVQIVYNTPEHIRIMELLLLHGNWKVKLPEFVNAPALPPRKSSRIAPMAIVSPQPHVAPQLNQMPVPLKQQSAPQHQQIQECVYNVAMNSPTTLSNITNVGTTKPLPLVKQSSQKTIVQTASSGTKKESTNLNDAEWYWGNISRDEVKEKLMDARDGTFLVRDAISGCEQYHENYKRTENDIGFKRQAHEAFMEAETMFKEQIDIQNRYKEEAQPHEKKKLDENSELLQQRLTALKDCKKNLESDLDQQRRQYQKLELDINKLKLEINALLRQEKRLKQMMSSQNISETLIKQIMDEGTSAWLAQDSNEHLYDEPSWYFPKFSRSDAEKCLAGAPVGTFLIRLSTANHAFALSIVANGTVNHCIIFETEHGTFGFAEPYNIYKSLKELVLHYSINSLEEHNESLQTTLKIPYYAYAHSSSSSTMSNVSSSGSNPKEKTTMATAAHIQERLENISRCLHAFTSQLTQQVRTLTSRSFNNLQQQCNAFADSCRGRKNENRPENWSTSTSERASHHNGSNEDDATTSGNNIEDSEKRVIFINQQQPQKYCNNHISTAKYSALSFIPSFLFEQFRRYSNCFFLFIALLQQIPDVSPTGRYTTLVPLIFILTVSALKEIIEDFKRHRADDEINHREIECLQNGQWMNVMWKNLAVGDIVKIQNNDFFPADLVQLSSSEPQGISFIETSNLDGETNLKIRQGIPETSKIVEVKDLIQLQGTIESEPPNRHLYEYNGNFKELGKPMMPLGPDQLLLRGAMLRNTSWVFGIVVYTGHDTKLMRNSTSAPLKRSTVDKMTNTQILMLFFILLVLCVTSAVFNEIWTVNFFENHWYLGIQNITRNFAYNLLTFIILYNNLIPISLQVTLELVRFLQAIFINLDIEMYDADSNTPAMARTSNLNEELGMVNYIFSDKTGTLTRNVMEFKKCSIAGQIYSLDDHIEENGDMSSTSFTTVDGPAPSRLSKSILSKQTNSDTAREFMTLMAICHTVIPENGVINDDVDGITINPENDDIVYHAASPDERALVYGAKKFGFVFHTRTPTYVEMNALGNTERFEILNVLEFTSTRKRMSIIARNARGEIKLYCKAIEDKLQEGVPETIAALLEAKIKLWVLTGDKQETAINIGYSCRLLQQGMDLIIMNEDSLDNTRTSITAHTSNMLAAFNSSNGSSTSDGQMRKDAALIIDGKTLKYALSCELRREFYELCVNCKAVICCRVSPIQKADCIMLVRECSKSKNLLDRRNDVVTLAIGDGANDVAMIQRAHVGVGISGVEGLQAACASDYSIAQFRFLRKLLLVHGAWNYSRMCKLILYSFYKNICLYVIELWFAIYSGWSGQILFERWTIGLYNVFFTALPPFAIGIFDKVYSAETLYRNPRLYEHFQSARLFNVKVFWIWISNAMIHSIILYWMSMFAYEGDVIWKNGREGGYLVLGNMVYTYVVVTVCLKAGLITNSWTWLTHCSIWGSIALWFLFMLIYSNVWPIIRVGAVFSGMQYMIFTTPVFWLGLILIPVASLLLDVLVKVIQNRHKSSATHHSFASRSAHSKHESKASLTETARLLVRTNVRRVFGTGGTSRSHSAEKKEMELKHGFAFSQEEGGVITQSEVIRCYDSNKPKPEGN</sequence>
<dbReference type="Gene3D" id="1.10.555.10">
    <property type="entry name" value="Rho GTPase activation protein"/>
    <property type="match status" value="1"/>
</dbReference>
<feature type="region of interest" description="Disordered" evidence="24">
    <location>
        <begin position="1701"/>
        <end position="1721"/>
    </location>
</feature>
<dbReference type="FunFam" id="2.70.150.10:FF:000021">
    <property type="entry name" value="Phospholipid-transporting ATPase"/>
    <property type="match status" value="1"/>
</dbReference>
<keyword evidence="5" id="KW-1003">Cell membrane</keyword>
<feature type="binding site" evidence="20">
    <location>
        <position position="1668"/>
    </location>
    <ligand>
        <name>Mg(2+)</name>
        <dbReference type="ChEBI" id="CHEBI:18420"/>
    </ligand>
</feature>
<evidence type="ECO:0000256" key="4">
    <source>
        <dbReference type="ARBA" id="ARBA00012189"/>
    </source>
</evidence>
<dbReference type="PANTHER" id="PTHR24092:SF150">
    <property type="entry name" value="PHOSPHOLIPID-TRANSPORTING ATPASE"/>
    <property type="match status" value="1"/>
</dbReference>
<dbReference type="SUPFAM" id="SSF57850">
    <property type="entry name" value="RING/U-box"/>
    <property type="match status" value="1"/>
</dbReference>
<dbReference type="GO" id="GO:0033130">
    <property type="term" value="F:acetylcholine receptor binding"/>
    <property type="evidence" value="ECO:0007669"/>
    <property type="project" value="InterPro"/>
</dbReference>
<proteinExistence type="inferred from homology"/>
<dbReference type="InterPro" id="IPR032631">
    <property type="entry name" value="P-type_ATPase_N"/>
</dbReference>
<dbReference type="InterPro" id="IPR019568">
    <property type="entry name" value="Rapsyn_myristoylation/link_N"/>
</dbReference>
<dbReference type="Pfam" id="PF16454">
    <property type="entry name" value="PI3K_P85_iSH2"/>
    <property type="match status" value="1"/>
</dbReference>
<keyword evidence="23" id="KW-0175">Coiled coil</keyword>
<dbReference type="InterPro" id="IPR008936">
    <property type="entry name" value="Rho_GTPase_activation_prot"/>
</dbReference>
<evidence type="ECO:0000256" key="2">
    <source>
        <dbReference type="ARBA" id="ARBA00004236"/>
    </source>
</evidence>
<evidence type="ECO:0000256" key="23">
    <source>
        <dbReference type="SAM" id="Coils"/>
    </source>
</evidence>
<feature type="domain" description="Rho-GAP" evidence="28">
    <location>
        <begin position="587"/>
        <end position="787"/>
    </location>
</feature>
<dbReference type="GO" id="GO:0005802">
    <property type="term" value="C:trans-Golgi network"/>
    <property type="evidence" value="ECO:0007669"/>
    <property type="project" value="TreeGrafter"/>
</dbReference>
<feature type="transmembrane region" description="Helical" evidence="25">
    <location>
        <begin position="2139"/>
        <end position="2160"/>
    </location>
</feature>
<dbReference type="InterPro" id="IPR001757">
    <property type="entry name" value="P_typ_ATPase"/>
</dbReference>
<comment type="cofactor">
    <cofactor evidence="20">
        <name>Mg(2+)</name>
        <dbReference type="ChEBI" id="CHEBI:18420"/>
    </cofactor>
</comment>
<dbReference type="GO" id="GO:0043495">
    <property type="term" value="F:protein-membrane adaptor activity"/>
    <property type="evidence" value="ECO:0007669"/>
    <property type="project" value="InterPro"/>
</dbReference>
<dbReference type="InterPro" id="IPR000198">
    <property type="entry name" value="RhoGAP_dom"/>
</dbReference>
<dbReference type="SUPFAM" id="SSF81665">
    <property type="entry name" value="Calcium ATPase, transmembrane domain M"/>
    <property type="match status" value="1"/>
</dbReference>
<dbReference type="STRING" id="568069.A0A1J1HZI4"/>
<evidence type="ECO:0000256" key="17">
    <source>
        <dbReference type="ARBA" id="ARBA00051303"/>
    </source>
</evidence>
<dbReference type="FunFam" id="3.40.50.1000:FF:000014">
    <property type="entry name" value="Phospholipid-transporting ATPase"/>
    <property type="match status" value="1"/>
</dbReference>
<dbReference type="InterPro" id="IPR008250">
    <property type="entry name" value="ATPase_P-typ_transduc_dom_A_sf"/>
</dbReference>
<evidence type="ECO:0000256" key="20">
    <source>
        <dbReference type="PIRSR" id="PIRSR606539-3"/>
    </source>
</evidence>
<dbReference type="NCBIfam" id="TIGR01494">
    <property type="entry name" value="ATPase_P-type"/>
    <property type="match status" value="1"/>
</dbReference>
<evidence type="ECO:0000256" key="1">
    <source>
        <dbReference type="ARBA" id="ARBA00004141"/>
    </source>
</evidence>
<feature type="binding site" evidence="19">
    <location>
        <position position="2007"/>
    </location>
    <ligand>
        <name>ATP</name>
        <dbReference type="ChEBI" id="CHEBI:30616"/>
    </ligand>
</feature>
<feature type="domain" description="SH2" evidence="26">
    <location>
        <begin position="1078"/>
        <end position="1173"/>
    </location>
</feature>
<dbReference type="CDD" id="cd02073">
    <property type="entry name" value="P-type_ATPase_APLT_Dnf-like"/>
    <property type="match status" value="1"/>
</dbReference>
<feature type="compositionally biased region" description="Basic and acidic residues" evidence="24">
    <location>
        <begin position="1251"/>
        <end position="1260"/>
    </location>
</feature>
<dbReference type="Pfam" id="PF16212">
    <property type="entry name" value="PhoLip_ATPase_C"/>
    <property type="match status" value="1"/>
</dbReference>
<evidence type="ECO:0000259" key="28">
    <source>
        <dbReference type="PROSITE" id="PS50238"/>
    </source>
</evidence>
<dbReference type="SMART" id="SM00252">
    <property type="entry name" value="SH2"/>
    <property type="match status" value="2"/>
</dbReference>
<feature type="transmembrane region" description="Helical" evidence="25">
    <location>
        <begin position="2247"/>
        <end position="2272"/>
    </location>
</feature>
<dbReference type="PROSITE" id="PS50089">
    <property type="entry name" value="ZF_RING_2"/>
    <property type="match status" value="1"/>
</dbReference>
<evidence type="ECO:0000256" key="3">
    <source>
        <dbReference type="ARBA" id="ARBA00008109"/>
    </source>
</evidence>
<feature type="transmembrane region" description="Helical" evidence="25">
    <location>
        <begin position="1597"/>
        <end position="1616"/>
    </location>
</feature>
<protein>
    <recommendedName>
        <fullName evidence="4">P-type phospholipid transporter</fullName>
        <ecNumber evidence="4">7.6.2.1</ecNumber>
    </recommendedName>
</protein>
<dbReference type="PROSITE" id="PS50238">
    <property type="entry name" value="RHOGAP"/>
    <property type="match status" value="1"/>
</dbReference>
<feature type="domain" description="RING-type" evidence="27">
    <location>
        <begin position="447"/>
        <end position="494"/>
    </location>
</feature>
<feature type="binding site" evidence="19">
    <location>
        <position position="1775"/>
    </location>
    <ligand>
        <name>ATP</name>
        <dbReference type="ChEBI" id="CHEBI:30616"/>
    </ligand>
</feature>
<dbReference type="InterPro" id="IPR023299">
    <property type="entry name" value="ATPase_P-typ_cyto_dom_N"/>
</dbReference>
<evidence type="ECO:0000256" key="24">
    <source>
        <dbReference type="SAM" id="MobiDB-lite"/>
    </source>
</evidence>
<dbReference type="GO" id="GO:0090556">
    <property type="term" value="F:phosphatidylserine floppase activity"/>
    <property type="evidence" value="ECO:0007669"/>
    <property type="project" value="RHEA"/>
</dbReference>
<dbReference type="Proteomes" id="UP000183832">
    <property type="component" value="Unassembled WGS sequence"/>
</dbReference>
<feature type="binding site" evidence="19">
    <location>
        <position position="1868"/>
    </location>
    <ligand>
        <name>ATP</name>
        <dbReference type="ChEBI" id="CHEBI:30616"/>
    </ligand>
</feature>
<dbReference type="InterPro" id="IPR013083">
    <property type="entry name" value="Znf_RING/FYVE/PHD"/>
</dbReference>
<keyword evidence="11 19" id="KW-0067">ATP-binding</keyword>
<evidence type="ECO:0000313" key="29">
    <source>
        <dbReference type="EMBL" id="CRK92740.1"/>
    </source>
</evidence>
<evidence type="ECO:0000313" key="30">
    <source>
        <dbReference type="Proteomes" id="UP000183832"/>
    </source>
</evidence>
<keyword evidence="9 21" id="KW-0863">Zinc-finger</keyword>
<dbReference type="Pfam" id="PF10579">
    <property type="entry name" value="Rapsyn_N"/>
    <property type="match status" value="1"/>
</dbReference>
<dbReference type="GO" id="GO:0016887">
    <property type="term" value="F:ATP hydrolysis activity"/>
    <property type="evidence" value="ECO:0007669"/>
    <property type="project" value="InterPro"/>
</dbReference>
<feature type="binding site" evidence="19">
    <location>
        <position position="1666"/>
    </location>
    <ligand>
        <name>ATP</name>
        <dbReference type="ChEBI" id="CHEBI:30616"/>
    </ligand>
</feature>
<feature type="coiled-coil region" evidence="23">
    <location>
        <begin position="986"/>
        <end position="1041"/>
    </location>
</feature>
<evidence type="ECO:0000256" key="14">
    <source>
        <dbReference type="ARBA" id="ARBA00022989"/>
    </source>
</evidence>
<dbReference type="Gene3D" id="1.25.40.10">
    <property type="entry name" value="Tetratricopeptide repeat domain"/>
    <property type="match status" value="2"/>
</dbReference>
<dbReference type="Gene3D" id="3.30.505.10">
    <property type="entry name" value="SH2 domain"/>
    <property type="match status" value="2"/>
</dbReference>
<dbReference type="GO" id="GO:0007165">
    <property type="term" value="P:signal transduction"/>
    <property type="evidence" value="ECO:0007669"/>
    <property type="project" value="InterPro"/>
</dbReference>
<keyword evidence="12 20" id="KW-0460">Magnesium</keyword>
<keyword evidence="10" id="KW-0862">Zinc</keyword>
<feature type="binding site" evidence="19">
    <location>
        <position position="1816"/>
    </location>
    <ligand>
        <name>ATP</name>
        <dbReference type="ChEBI" id="CHEBI:30616"/>
    </ligand>
</feature>
<dbReference type="InterPro" id="IPR023298">
    <property type="entry name" value="ATPase_P-typ_TM_dom_sf"/>
</dbReference>
<feature type="binding site" evidence="20">
    <location>
        <position position="2004"/>
    </location>
    <ligand>
        <name>Mg(2+)</name>
        <dbReference type="ChEBI" id="CHEBI:18420"/>
    </ligand>
</feature>
<feature type="region of interest" description="Disordered" evidence="24">
    <location>
        <begin position="1251"/>
        <end position="1287"/>
    </location>
</feature>